<protein>
    <recommendedName>
        <fullName evidence="2 5">Elongation factor Ts</fullName>
        <shortName evidence="5">EF-Ts</shortName>
    </recommendedName>
</protein>
<dbReference type="PANTHER" id="PTHR11741">
    <property type="entry name" value="ELONGATION FACTOR TS"/>
    <property type="match status" value="1"/>
</dbReference>
<evidence type="ECO:0000256" key="6">
    <source>
        <dbReference type="RuleBase" id="RU000642"/>
    </source>
</evidence>
<comment type="function">
    <text evidence="5 6">Associates with the EF-Tu.GDP complex and induces the exchange of GDP to GTP. It remains bound to the aminoacyl-tRNA.EF-Tu.GTP complex up to the GTP hydrolysis stage on the ribosome.</text>
</comment>
<dbReference type="Gene3D" id="1.10.286.20">
    <property type="match status" value="1"/>
</dbReference>
<evidence type="ECO:0000259" key="8">
    <source>
        <dbReference type="Pfam" id="PF00889"/>
    </source>
</evidence>
<dbReference type="NCBIfam" id="TIGR00116">
    <property type="entry name" value="tsf"/>
    <property type="match status" value="1"/>
</dbReference>
<dbReference type="InterPro" id="IPR036402">
    <property type="entry name" value="EF-Ts_dimer_sf"/>
</dbReference>
<dbReference type="FunFam" id="1.10.8.10:FF:000001">
    <property type="entry name" value="Elongation factor Ts"/>
    <property type="match status" value="1"/>
</dbReference>
<evidence type="ECO:0000256" key="5">
    <source>
        <dbReference type="HAMAP-Rule" id="MF_00050"/>
    </source>
</evidence>
<feature type="domain" description="Translation elongation factor EFTs/EF1B dimerisation" evidence="8">
    <location>
        <begin position="72"/>
        <end position="287"/>
    </location>
</feature>
<evidence type="ECO:0000313" key="10">
    <source>
        <dbReference type="Proteomes" id="UP000782312"/>
    </source>
</evidence>
<reference evidence="9" key="1">
    <citation type="submission" date="2020-07" db="EMBL/GenBank/DDBJ databases">
        <title>Huge and variable diversity of episymbiotic CPR bacteria and DPANN archaea in groundwater ecosystems.</title>
        <authorList>
            <person name="He C.Y."/>
            <person name="Keren R."/>
            <person name="Whittaker M."/>
            <person name="Farag I.F."/>
            <person name="Doudna J."/>
            <person name="Cate J.H.D."/>
            <person name="Banfield J.F."/>
        </authorList>
    </citation>
    <scope>NUCLEOTIDE SEQUENCE</scope>
    <source>
        <strain evidence="9">NC_groundwater_763_Ag_S-0.2um_68_21</strain>
    </source>
</reference>
<accession>A0A932HZT2</accession>
<dbReference type="SUPFAM" id="SSF46934">
    <property type="entry name" value="UBA-like"/>
    <property type="match status" value="1"/>
</dbReference>
<dbReference type="HAMAP" id="MF_00050">
    <property type="entry name" value="EF_Ts"/>
    <property type="match status" value="1"/>
</dbReference>
<dbReference type="Gene3D" id="3.30.479.20">
    <property type="entry name" value="Elongation factor Ts, dimerisation domain"/>
    <property type="match status" value="2"/>
</dbReference>
<dbReference type="PROSITE" id="PS01126">
    <property type="entry name" value="EF_TS_1"/>
    <property type="match status" value="1"/>
</dbReference>
<dbReference type="AlphaFoldDB" id="A0A932HZT2"/>
<dbReference type="InterPro" id="IPR001816">
    <property type="entry name" value="Transl_elong_EFTs/EF1B"/>
</dbReference>
<evidence type="ECO:0000256" key="2">
    <source>
        <dbReference type="ARBA" id="ARBA00016956"/>
    </source>
</evidence>
<evidence type="ECO:0000313" key="9">
    <source>
        <dbReference type="EMBL" id="MBI3127172.1"/>
    </source>
</evidence>
<evidence type="ECO:0000256" key="3">
    <source>
        <dbReference type="ARBA" id="ARBA00022768"/>
    </source>
</evidence>
<dbReference type="SUPFAM" id="SSF54713">
    <property type="entry name" value="Elongation factor Ts (EF-Ts), dimerisation domain"/>
    <property type="match status" value="2"/>
</dbReference>
<keyword evidence="5" id="KW-0963">Cytoplasm</keyword>
<dbReference type="GO" id="GO:0005737">
    <property type="term" value="C:cytoplasm"/>
    <property type="evidence" value="ECO:0007669"/>
    <property type="project" value="UniProtKB-SubCell"/>
</dbReference>
<keyword evidence="3 5" id="KW-0251">Elongation factor</keyword>
<dbReference type="InterPro" id="IPR009060">
    <property type="entry name" value="UBA-like_sf"/>
</dbReference>
<dbReference type="FunFam" id="1.10.286.20:FF:000001">
    <property type="entry name" value="Elongation factor Ts"/>
    <property type="match status" value="1"/>
</dbReference>
<proteinExistence type="inferred from homology"/>
<dbReference type="InterPro" id="IPR014039">
    <property type="entry name" value="Transl_elong_EFTs/EF1B_dimer"/>
</dbReference>
<dbReference type="Proteomes" id="UP000782312">
    <property type="component" value="Unassembled WGS sequence"/>
</dbReference>
<dbReference type="PANTHER" id="PTHR11741:SF0">
    <property type="entry name" value="ELONGATION FACTOR TS, MITOCHONDRIAL"/>
    <property type="match status" value="1"/>
</dbReference>
<comment type="subcellular location">
    <subcellularLocation>
        <location evidence="5 7">Cytoplasm</location>
    </subcellularLocation>
</comment>
<name>A0A932HZT2_UNCTE</name>
<dbReference type="GO" id="GO:0003746">
    <property type="term" value="F:translation elongation factor activity"/>
    <property type="evidence" value="ECO:0007669"/>
    <property type="project" value="UniProtKB-UniRule"/>
</dbReference>
<dbReference type="CDD" id="cd14275">
    <property type="entry name" value="UBA_EF-Ts"/>
    <property type="match status" value="1"/>
</dbReference>
<gene>
    <name evidence="5" type="primary">tsf</name>
    <name evidence="9" type="ORF">HYZ11_06180</name>
</gene>
<comment type="caution">
    <text evidence="9">The sequence shown here is derived from an EMBL/GenBank/DDBJ whole genome shotgun (WGS) entry which is preliminary data.</text>
</comment>
<evidence type="ECO:0000256" key="7">
    <source>
        <dbReference type="RuleBase" id="RU000643"/>
    </source>
</evidence>
<evidence type="ECO:0000256" key="1">
    <source>
        <dbReference type="ARBA" id="ARBA00005532"/>
    </source>
</evidence>
<keyword evidence="4 5" id="KW-0648">Protein biosynthesis</keyword>
<evidence type="ECO:0000256" key="4">
    <source>
        <dbReference type="ARBA" id="ARBA00022917"/>
    </source>
</evidence>
<dbReference type="EMBL" id="JACPUR010000016">
    <property type="protein sequence ID" value="MBI3127172.1"/>
    <property type="molecule type" value="Genomic_DNA"/>
</dbReference>
<sequence>MEVTAQMVKELRSQTGAGIMDCKEALREKAGDFDEAVRYLREKGLASASKKAGRAASDGQVYTMLESGGRKGVIVEVNCETDFVARTDDFRALLARVARHVSEKGPESLPPAPDGGPVQEAVSAAIAKLGENIIVARGERVELPSGQAGRVVSYVHPGGRIGVLAVLAVQSEAKAASPEFAEVAKDVAMHVAASAPQFLEPGEISQSLLDNERQILLAQQKDSGKPENILAKIVEGRLAKFKKEICLLEQPFVKDPDQTVRAMLASRGKALGDSIAVVRFVRYQLGETASQPGEGN</sequence>
<organism evidence="9 10">
    <name type="scientific">Tectimicrobiota bacterium</name>
    <dbReference type="NCBI Taxonomy" id="2528274"/>
    <lineage>
        <taxon>Bacteria</taxon>
        <taxon>Pseudomonadati</taxon>
        <taxon>Nitrospinota/Tectimicrobiota group</taxon>
        <taxon>Candidatus Tectimicrobiota</taxon>
    </lineage>
</organism>
<dbReference type="InterPro" id="IPR018101">
    <property type="entry name" value="Transl_elong_Ts_CS"/>
</dbReference>
<dbReference type="Gene3D" id="1.10.8.10">
    <property type="entry name" value="DNA helicase RuvA subunit, C-terminal domain"/>
    <property type="match status" value="1"/>
</dbReference>
<comment type="similarity">
    <text evidence="1 5 6">Belongs to the EF-Ts family.</text>
</comment>
<dbReference type="PROSITE" id="PS01127">
    <property type="entry name" value="EF_TS_2"/>
    <property type="match status" value="1"/>
</dbReference>
<feature type="region of interest" description="Involved in Mg(2+) ion dislocation from EF-Tu" evidence="5">
    <location>
        <begin position="81"/>
        <end position="84"/>
    </location>
</feature>
<dbReference type="Pfam" id="PF00889">
    <property type="entry name" value="EF_TS"/>
    <property type="match status" value="1"/>
</dbReference>